<name>A0A6A6TDP2_9PLEO</name>
<accession>A0A6A6TDP2</accession>
<evidence type="ECO:0000313" key="3">
    <source>
        <dbReference type="Proteomes" id="UP000799324"/>
    </source>
</evidence>
<proteinExistence type="predicted"/>
<dbReference type="AlphaFoldDB" id="A0A6A6TDP2"/>
<keyword evidence="3" id="KW-1185">Reference proteome</keyword>
<reference evidence="2" key="1">
    <citation type="journal article" date="2020" name="Stud. Mycol.">
        <title>101 Dothideomycetes genomes: a test case for predicting lifestyles and emergence of pathogens.</title>
        <authorList>
            <person name="Haridas S."/>
            <person name="Albert R."/>
            <person name="Binder M."/>
            <person name="Bloem J."/>
            <person name="Labutti K."/>
            <person name="Salamov A."/>
            <person name="Andreopoulos B."/>
            <person name="Baker S."/>
            <person name="Barry K."/>
            <person name="Bills G."/>
            <person name="Bluhm B."/>
            <person name="Cannon C."/>
            <person name="Castanera R."/>
            <person name="Culley D."/>
            <person name="Daum C."/>
            <person name="Ezra D."/>
            <person name="Gonzalez J."/>
            <person name="Henrissat B."/>
            <person name="Kuo A."/>
            <person name="Liang C."/>
            <person name="Lipzen A."/>
            <person name="Lutzoni F."/>
            <person name="Magnuson J."/>
            <person name="Mondo S."/>
            <person name="Nolan M."/>
            <person name="Ohm R."/>
            <person name="Pangilinan J."/>
            <person name="Park H.-J."/>
            <person name="Ramirez L."/>
            <person name="Alfaro M."/>
            <person name="Sun H."/>
            <person name="Tritt A."/>
            <person name="Yoshinaga Y."/>
            <person name="Zwiers L.-H."/>
            <person name="Turgeon B."/>
            <person name="Goodwin S."/>
            <person name="Spatafora J."/>
            <person name="Crous P."/>
            <person name="Grigoriev I."/>
        </authorList>
    </citation>
    <scope>NUCLEOTIDE SEQUENCE</scope>
    <source>
        <strain evidence="2">CBS 122681</strain>
    </source>
</reference>
<protein>
    <submittedName>
        <fullName evidence="2">Uncharacterized protein</fullName>
    </submittedName>
</protein>
<gene>
    <name evidence="2" type="ORF">K491DRAFT_691080</name>
</gene>
<dbReference type="EMBL" id="MU004325">
    <property type="protein sequence ID" value="KAF2657441.1"/>
    <property type="molecule type" value="Genomic_DNA"/>
</dbReference>
<evidence type="ECO:0000256" key="1">
    <source>
        <dbReference type="SAM" id="MobiDB-lite"/>
    </source>
</evidence>
<organism evidence="2 3">
    <name type="scientific">Lophiostoma macrostomum CBS 122681</name>
    <dbReference type="NCBI Taxonomy" id="1314788"/>
    <lineage>
        <taxon>Eukaryota</taxon>
        <taxon>Fungi</taxon>
        <taxon>Dikarya</taxon>
        <taxon>Ascomycota</taxon>
        <taxon>Pezizomycotina</taxon>
        <taxon>Dothideomycetes</taxon>
        <taxon>Pleosporomycetidae</taxon>
        <taxon>Pleosporales</taxon>
        <taxon>Lophiostomataceae</taxon>
        <taxon>Lophiostoma</taxon>
    </lineage>
</organism>
<sequence length="119" mass="13352">MMCRFLGLNVWKFPDGLPKGTRVLPDSTLESDKIRFARKVVMVSATLEQHTYMSELLRPLIGKRVTCDIATEQEREMLDAGVSKTWNVVCQDYVGHCHPTPGNPQGSPHLGAEIPEDEE</sequence>
<dbReference type="Proteomes" id="UP000799324">
    <property type="component" value="Unassembled WGS sequence"/>
</dbReference>
<evidence type="ECO:0000313" key="2">
    <source>
        <dbReference type="EMBL" id="KAF2657441.1"/>
    </source>
</evidence>
<feature type="region of interest" description="Disordered" evidence="1">
    <location>
        <begin position="97"/>
        <end position="119"/>
    </location>
</feature>